<dbReference type="PANTHER" id="PTHR33372:SF2">
    <property type="entry name" value="PROTEIN CHAPERONE-LIKE PROTEIN OF POR1, CHLOROPLASTIC"/>
    <property type="match status" value="1"/>
</dbReference>
<gene>
    <name evidence="2" type="ORF">EU91_0688</name>
</gene>
<dbReference type="RefSeq" id="WP_032524221.1">
    <property type="nucleotide sequence ID" value="NZ_CP138934.1"/>
</dbReference>
<keyword evidence="1" id="KW-0812">Transmembrane</keyword>
<feature type="transmembrane region" description="Helical" evidence="1">
    <location>
        <begin position="169"/>
        <end position="189"/>
    </location>
</feature>
<dbReference type="AlphaFoldDB" id="A0A0A1ZGK0"/>
<dbReference type="InterPro" id="IPR021788">
    <property type="entry name" value="CPP1-like"/>
</dbReference>
<dbReference type="Pfam" id="PF11833">
    <property type="entry name" value="CPP1-like"/>
    <property type="match status" value="1"/>
</dbReference>
<evidence type="ECO:0000313" key="2">
    <source>
        <dbReference type="EMBL" id="KGF87656.1"/>
    </source>
</evidence>
<organism evidence="2 3">
    <name type="scientific">Prochlorococcus marinus str. GP2</name>
    <dbReference type="NCBI Taxonomy" id="59925"/>
    <lineage>
        <taxon>Bacteria</taxon>
        <taxon>Bacillati</taxon>
        <taxon>Cyanobacteriota</taxon>
        <taxon>Cyanophyceae</taxon>
        <taxon>Synechococcales</taxon>
        <taxon>Prochlorococcaceae</taxon>
        <taxon>Prochlorococcus</taxon>
    </lineage>
</organism>
<dbReference type="OrthoDB" id="483084at2"/>
<name>A0A0A1ZGK0_PROMR</name>
<dbReference type="Proteomes" id="UP000030598">
    <property type="component" value="Unassembled WGS sequence"/>
</dbReference>
<protein>
    <submittedName>
        <fullName evidence="2">Cyanobacteria-specific chaperone containing DNAJ domain fused to a membrane domain</fullName>
    </submittedName>
</protein>
<comment type="caution">
    <text evidence="2">The sequence shown here is derived from an EMBL/GenBank/DDBJ whole genome shotgun (WGS) entry which is preliminary data.</text>
</comment>
<evidence type="ECO:0000313" key="3">
    <source>
        <dbReference type="Proteomes" id="UP000030598"/>
    </source>
</evidence>
<dbReference type="PANTHER" id="PTHR33372">
    <property type="match status" value="1"/>
</dbReference>
<accession>A0A0A1ZGK0</accession>
<proteinExistence type="predicted"/>
<dbReference type="EMBL" id="JNAH01000004">
    <property type="protein sequence ID" value="KGF87656.1"/>
    <property type="molecule type" value="Genomic_DNA"/>
</dbReference>
<keyword evidence="1" id="KW-1133">Transmembrane helix</keyword>
<sequence>MDSNSSQNNNEKSPYEILGVKEGAAFEDIQKARDIKVKEAGEDLILKAKIESSFDQLLMGSLKARQSGNVSYEAVSASKKEKQINQVTINNFPLLSKIKNFNNNSKNSSQYSLPKITTPSFDNLSIKISVGLLFLILLFISPDSNNRILLSISTLILTYTQIKSGKRFIGSLGWSVTFLSIGLIFGGLLENNSFIQEVSNNSLSIQKIQSIPAMVILWLGIIFL</sequence>
<reference evidence="3" key="1">
    <citation type="journal article" date="2014" name="Sci. Data">
        <title>Genomes of diverse isolates of the marine cyanobacterium Prochlorococcus.</title>
        <authorList>
            <person name="Biller S."/>
            <person name="Berube P."/>
            <person name="Thompson J."/>
            <person name="Kelly L."/>
            <person name="Roggensack S."/>
            <person name="Awad L."/>
            <person name="Roache-Johnson K."/>
            <person name="Ding H."/>
            <person name="Giovannoni S.J."/>
            <person name="Moore L.R."/>
            <person name="Chisholm S.W."/>
        </authorList>
    </citation>
    <scope>NUCLEOTIDE SEQUENCE [LARGE SCALE GENOMIC DNA]</scope>
    <source>
        <strain evidence="3">GP2</strain>
    </source>
</reference>
<keyword evidence="1" id="KW-0472">Membrane</keyword>
<evidence type="ECO:0000256" key="1">
    <source>
        <dbReference type="SAM" id="Phobius"/>
    </source>
</evidence>
<dbReference type="eggNOG" id="COG2214">
    <property type="taxonomic scope" value="Bacteria"/>
</dbReference>
<dbReference type="STRING" id="59925.EU91_0688"/>
<feature type="transmembrane region" description="Helical" evidence="1">
    <location>
        <begin position="204"/>
        <end position="223"/>
    </location>
</feature>